<comment type="caution">
    <text evidence="1">The sequence shown here is derived from an EMBL/GenBank/DDBJ whole genome shotgun (WGS) entry which is preliminary data.</text>
</comment>
<reference evidence="1" key="1">
    <citation type="submission" date="2017-12" db="EMBL/GenBank/DDBJ databases">
        <title>Sequencing the genomes of 1000 Actinobacteria strains.</title>
        <authorList>
            <person name="Klenk H.-P."/>
        </authorList>
    </citation>
    <scope>NUCLEOTIDE SEQUENCE [LARGE SCALE GENOMIC DNA]</scope>
    <source>
        <strain evidence="1">DSM 44228</strain>
    </source>
</reference>
<protein>
    <submittedName>
        <fullName evidence="1">Uncharacterized protein</fullName>
    </submittedName>
</protein>
<name>A0A2N3XR36_SACSN</name>
<keyword evidence="2" id="KW-1185">Reference proteome</keyword>
<dbReference type="EMBL" id="PJNB01000001">
    <property type="protein sequence ID" value="PKW13138.1"/>
    <property type="molecule type" value="Genomic_DNA"/>
</dbReference>
<sequence length="118" mass="12918">MLKNVPVVLEGYKVRVVEEPVVKMYKNRDTGKQEIATNQDGAPLYEMSIFMKAIPTEEGKRAPKGFEMKVTLETEPPSGIEEGDLVALHHPRLSQFLLDNGTQGVTLKALGVLAPNAG</sequence>
<proteinExistence type="predicted"/>
<organism evidence="1 2">
    <name type="scientific">Saccharopolyspora spinosa</name>
    <dbReference type="NCBI Taxonomy" id="60894"/>
    <lineage>
        <taxon>Bacteria</taxon>
        <taxon>Bacillati</taxon>
        <taxon>Actinomycetota</taxon>
        <taxon>Actinomycetes</taxon>
        <taxon>Pseudonocardiales</taxon>
        <taxon>Pseudonocardiaceae</taxon>
        <taxon>Saccharopolyspora</taxon>
    </lineage>
</organism>
<evidence type="ECO:0000313" key="1">
    <source>
        <dbReference type="EMBL" id="PKW13138.1"/>
    </source>
</evidence>
<accession>A0A2N3XR36</accession>
<dbReference type="AlphaFoldDB" id="A0A2N3XR36"/>
<dbReference type="STRING" id="994479.GCA_000194155_06040"/>
<dbReference type="RefSeq" id="WP_010312541.1">
    <property type="nucleotide sequence ID" value="NZ_CP061007.1"/>
</dbReference>
<dbReference type="Proteomes" id="UP000233786">
    <property type="component" value="Unassembled WGS sequence"/>
</dbReference>
<evidence type="ECO:0000313" key="2">
    <source>
        <dbReference type="Proteomes" id="UP000233786"/>
    </source>
</evidence>
<gene>
    <name evidence="1" type="ORF">A8926_0645</name>
</gene>
<dbReference type="OrthoDB" id="3699359at2"/>